<keyword evidence="1" id="KW-0472">Membrane</keyword>
<dbReference type="GeneID" id="81208416"/>
<keyword evidence="3" id="KW-1185">Reference proteome</keyword>
<dbReference type="EMBL" id="JBHSWX010000012">
    <property type="protein sequence ID" value="MFC6785386.1"/>
    <property type="molecule type" value="Genomic_DNA"/>
</dbReference>
<feature type="transmembrane region" description="Helical" evidence="1">
    <location>
        <begin position="7"/>
        <end position="32"/>
    </location>
</feature>
<evidence type="ECO:0000256" key="1">
    <source>
        <dbReference type="SAM" id="Phobius"/>
    </source>
</evidence>
<dbReference type="RefSeq" id="WP_284062244.1">
    <property type="nucleotide sequence ID" value="NZ_CP126158.1"/>
</dbReference>
<sequence length="50" mass="5533">MYDHRFLVVYAAFLVIVLGTSIGFLAMVLSLFRLGEPLTSANSRTMVITP</sequence>
<dbReference type="Proteomes" id="UP001596443">
    <property type="component" value="Unassembled WGS sequence"/>
</dbReference>
<organism evidence="2 3">
    <name type="scientific">Halobaculum halobium</name>
    <dbReference type="NCBI Taxonomy" id="3032281"/>
    <lineage>
        <taxon>Archaea</taxon>
        <taxon>Methanobacteriati</taxon>
        <taxon>Methanobacteriota</taxon>
        <taxon>Stenosarchaea group</taxon>
        <taxon>Halobacteria</taxon>
        <taxon>Halobacteriales</taxon>
        <taxon>Haloferacaceae</taxon>
        <taxon>Halobaculum</taxon>
    </lineage>
</organism>
<accession>A0ABD5T9U1</accession>
<keyword evidence="1" id="KW-1133">Transmembrane helix</keyword>
<gene>
    <name evidence="2" type="ORF">ACFQFD_05180</name>
</gene>
<evidence type="ECO:0000313" key="2">
    <source>
        <dbReference type="EMBL" id="MFC6785386.1"/>
    </source>
</evidence>
<keyword evidence="1" id="KW-0812">Transmembrane</keyword>
<reference evidence="2 3" key="1">
    <citation type="journal article" date="2019" name="Int. J. Syst. Evol. Microbiol.">
        <title>The Global Catalogue of Microorganisms (GCM) 10K type strain sequencing project: providing services to taxonomists for standard genome sequencing and annotation.</title>
        <authorList>
            <consortium name="The Broad Institute Genomics Platform"/>
            <consortium name="The Broad Institute Genome Sequencing Center for Infectious Disease"/>
            <person name="Wu L."/>
            <person name="Ma J."/>
        </authorList>
    </citation>
    <scope>NUCLEOTIDE SEQUENCE [LARGE SCALE GENOMIC DNA]</scope>
    <source>
        <strain evidence="2 3">SYNS20</strain>
    </source>
</reference>
<name>A0ABD5T9U1_9EURY</name>
<protein>
    <submittedName>
        <fullName evidence="2">Uncharacterized protein</fullName>
    </submittedName>
</protein>
<proteinExistence type="predicted"/>
<dbReference type="AlphaFoldDB" id="A0ABD5T9U1"/>
<comment type="caution">
    <text evidence="2">The sequence shown here is derived from an EMBL/GenBank/DDBJ whole genome shotgun (WGS) entry which is preliminary data.</text>
</comment>
<evidence type="ECO:0000313" key="3">
    <source>
        <dbReference type="Proteomes" id="UP001596443"/>
    </source>
</evidence>